<evidence type="ECO:0000313" key="3">
    <source>
        <dbReference type="Proteomes" id="UP000301870"/>
    </source>
</evidence>
<accession>A0A9J7ER17</accession>
<dbReference type="Proteomes" id="UP000301870">
    <property type="component" value="Unplaced"/>
</dbReference>
<feature type="region of interest" description="Disordered" evidence="1">
    <location>
        <begin position="91"/>
        <end position="174"/>
    </location>
</feature>
<keyword evidence="3" id="KW-1185">Reference proteome</keyword>
<feature type="compositionally biased region" description="Basic and acidic residues" evidence="1">
    <location>
        <begin position="109"/>
        <end position="171"/>
    </location>
</feature>
<reference evidence="4" key="1">
    <citation type="submission" date="2025-08" db="UniProtKB">
        <authorList>
            <consortium name="RefSeq"/>
        </authorList>
    </citation>
    <scope>IDENTIFICATION</scope>
    <source>
        <strain evidence="4">Ishihara</strain>
        <tissue evidence="4">Whole body</tissue>
    </source>
</reference>
<dbReference type="KEGG" id="sliu:111363466"/>
<feature type="signal peptide" evidence="2">
    <location>
        <begin position="1"/>
        <end position="20"/>
    </location>
</feature>
<name>A0A9J7ER17_SPOLT</name>
<dbReference type="RefSeq" id="XP_022836060.1">
    <property type="nucleotide sequence ID" value="XM_022980292.1"/>
</dbReference>
<gene>
    <name evidence="4" type="primary">LOC111363466</name>
</gene>
<keyword evidence="2" id="KW-0732">Signal</keyword>
<dbReference type="OrthoDB" id="7431570at2759"/>
<sequence>MNFVPRSFFLLCVTIPIIKAVSVRIDGLIDLGPNWTYEYRIVDENAAKLKKVARTGDQESIEEEPHDDARMKRDEERLRIAEERLRKEAAELRQTEGRLHKGKKQSNRSSHEIKEKDASPLKVLKHDNPKSLKEYIKSQKDNKESDAKETTKEYIPLKESEETRTSPRSDKVTFSSVESDSFVDSSDVTTAQKNTMFDIYDFTSTRRPKHTYKSESDETTTKKHKRSKKVVIKDSVSVEDDKKVKGRNKIKIGRIHDESVPISVKLPINVPTVTTTPTQSTLTTVTTMRTGDIYTNPHKVKDDTNITEFTNQILKQTLKVFDVVKEKTDQYHVKKDIDRVARSYEEKFKEFLADTNSQKIKTRLGTQKVILNTIEMSNLILKRLVNFMVGDMDRKGVLRDNMATANIFQKELEKEQEVEFTNACKKFGICRTETGFPDFIASVITILLRCDDKRFKQGIDALTEAVKSTNYNKALDTNTERRLKDGIENLEMQPVYTLRPTFMIIRNIISNKNKPLVVNNLSASRRVNVTLAFLEIIDLMDQRLPRNEANASEWSDIKNSLTEFADSKRYDVQDIMEVFVRHLKKSLKTLDKPTQKVVSKNINIIL</sequence>
<proteinExistence type="predicted"/>
<dbReference type="GeneID" id="111363466"/>
<protein>
    <submittedName>
        <fullName evidence="4">Uncharacterized protein LOC111363466</fullName>
    </submittedName>
</protein>
<feature type="chain" id="PRO_5039951906" evidence="2">
    <location>
        <begin position="21"/>
        <end position="606"/>
    </location>
</feature>
<feature type="non-terminal residue" evidence="4">
    <location>
        <position position="606"/>
    </location>
</feature>
<evidence type="ECO:0000256" key="1">
    <source>
        <dbReference type="SAM" id="MobiDB-lite"/>
    </source>
</evidence>
<evidence type="ECO:0000256" key="2">
    <source>
        <dbReference type="SAM" id="SignalP"/>
    </source>
</evidence>
<dbReference type="AlphaFoldDB" id="A0A9J7ER17"/>
<evidence type="ECO:0000313" key="4">
    <source>
        <dbReference type="RefSeq" id="XP_022836060.1"/>
    </source>
</evidence>
<organism evidence="3 4">
    <name type="scientific">Spodoptera litura</name>
    <name type="common">Asian cotton leafworm</name>
    <dbReference type="NCBI Taxonomy" id="69820"/>
    <lineage>
        <taxon>Eukaryota</taxon>
        <taxon>Metazoa</taxon>
        <taxon>Ecdysozoa</taxon>
        <taxon>Arthropoda</taxon>
        <taxon>Hexapoda</taxon>
        <taxon>Insecta</taxon>
        <taxon>Pterygota</taxon>
        <taxon>Neoptera</taxon>
        <taxon>Endopterygota</taxon>
        <taxon>Lepidoptera</taxon>
        <taxon>Glossata</taxon>
        <taxon>Ditrysia</taxon>
        <taxon>Noctuoidea</taxon>
        <taxon>Noctuidae</taxon>
        <taxon>Amphipyrinae</taxon>
        <taxon>Spodoptera</taxon>
    </lineage>
</organism>
<feature type="region of interest" description="Disordered" evidence="1">
    <location>
        <begin position="53"/>
        <end position="73"/>
    </location>
</feature>